<dbReference type="Gene3D" id="3.80.10.10">
    <property type="entry name" value="Ribonuclease Inhibitor"/>
    <property type="match status" value="1"/>
</dbReference>
<evidence type="ECO:0000256" key="4">
    <source>
        <dbReference type="ARBA" id="ARBA00022729"/>
    </source>
</evidence>
<evidence type="ECO:0000256" key="3">
    <source>
        <dbReference type="ARBA" id="ARBA00022692"/>
    </source>
</evidence>
<sequence>MATCPMRFQRPWLLYILHLYILVNKNGALSPDGEALLRFRNAIISSDGILPLWRPEDTDPCNWRGVTCDLKTKRVIYLSLKNHKLSGPISPDLGKLEHLRVLALYNNNFYGTIPSELGNCTELQGIFLQSNYISGPIPGELGNLTVLQNLLVIF</sequence>
<evidence type="ECO:0000256" key="7">
    <source>
        <dbReference type="ARBA" id="ARBA00023136"/>
    </source>
</evidence>
<evidence type="ECO:0000259" key="9">
    <source>
        <dbReference type="Pfam" id="PF08263"/>
    </source>
</evidence>
<dbReference type="GO" id="GO:0016020">
    <property type="term" value="C:membrane"/>
    <property type="evidence" value="ECO:0007669"/>
    <property type="project" value="UniProtKB-SubCell"/>
</dbReference>
<feature type="signal peptide" evidence="8">
    <location>
        <begin position="1"/>
        <end position="28"/>
    </location>
</feature>
<evidence type="ECO:0000256" key="2">
    <source>
        <dbReference type="ARBA" id="ARBA00022614"/>
    </source>
</evidence>
<proteinExistence type="predicted"/>
<dbReference type="InterPro" id="IPR032675">
    <property type="entry name" value="LRR_dom_sf"/>
</dbReference>
<keyword evidence="6" id="KW-1133">Transmembrane helix</keyword>
<gene>
    <name evidence="10" type="ORF">SVIM_LOCUS7911</name>
</gene>
<keyword evidence="2" id="KW-0433">Leucine-rich repeat</keyword>
<reference evidence="10" key="1">
    <citation type="submission" date="2019-03" db="EMBL/GenBank/DDBJ databases">
        <authorList>
            <person name="Mank J."/>
            <person name="Almeida P."/>
        </authorList>
    </citation>
    <scope>NUCLEOTIDE SEQUENCE</scope>
    <source>
        <strain evidence="10">78183</strain>
    </source>
</reference>
<dbReference type="PANTHER" id="PTHR47988">
    <property type="entry name" value="SOMATIC EMBRYOGENESIS RECEPTOR KINASE 1"/>
    <property type="match status" value="1"/>
</dbReference>
<comment type="subcellular location">
    <subcellularLocation>
        <location evidence="1">Membrane</location>
        <topology evidence="1">Single-pass membrane protein</topology>
    </subcellularLocation>
</comment>
<keyword evidence="4 8" id="KW-0732">Signal</keyword>
<dbReference type="EMBL" id="CAADRP010000001">
    <property type="protein sequence ID" value="VFU20744.1"/>
    <property type="molecule type" value="Genomic_DNA"/>
</dbReference>
<keyword evidence="3" id="KW-0812">Transmembrane</keyword>
<evidence type="ECO:0000256" key="1">
    <source>
        <dbReference type="ARBA" id="ARBA00004167"/>
    </source>
</evidence>
<evidence type="ECO:0000256" key="6">
    <source>
        <dbReference type="ARBA" id="ARBA00022989"/>
    </source>
</evidence>
<keyword evidence="7" id="KW-0472">Membrane</keyword>
<accession>A0A6N2JZ63</accession>
<dbReference type="AlphaFoldDB" id="A0A6N2JZ63"/>
<evidence type="ECO:0000256" key="8">
    <source>
        <dbReference type="SAM" id="SignalP"/>
    </source>
</evidence>
<evidence type="ECO:0000256" key="5">
    <source>
        <dbReference type="ARBA" id="ARBA00022737"/>
    </source>
</evidence>
<evidence type="ECO:0000313" key="10">
    <source>
        <dbReference type="EMBL" id="VFU20744.1"/>
    </source>
</evidence>
<name>A0A6N2JZ63_SALVM</name>
<dbReference type="SUPFAM" id="SSF52058">
    <property type="entry name" value="L domain-like"/>
    <property type="match status" value="1"/>
</dbReference>
<feature type="domain" description="Leucine-rich repeat-containing N-terminal plant-type" evidence="9">
    <location>
        <begin position="30"/>
        <end position="69"/>
    </location>
</feature>
<dbReference type="FunFam" id="3.80.10.10:FF:000129">
    <property type="entry name" value="Leucine-rich repeat receptor-like kinase"/>
    <property type="match status" value="1"/>
</dbReference>
<dbReference type="Pfam" id="PF00560">
    <property type="entry name" value="LRR_1"/>
    <property type="match status" value="2"/>
</dbReference>
<dbReference type="InterPro" id="IPR001611">
    <property type="entry name" value="Leu-rich_rpt"/>
</dbReference>
<protein>
    <recommendedName>
        <fullName evidence="9">Leucine-rich repeat-containing N-terminal plant-type domain-containing protein</fullName>
    </recommendedName>
</protein>
<feature type="chain" id="PRO_5026698239" description="Leucine-rich repeat-containing N-terminal plant-type domain-containing protein" evidence="8">
    <location>
        <begin position="29"/>
        <end position="154"/>
    </location>
</feature>
<dbReference type="Pfam" id="PF08263">
    <property type="entry name" value="LRRNT_2"/>
    <property type="match status" value="1"/>
</dbReference>
<dbReference type="InterPro" id="IPR013210">
    <property type="entry name" value="LRR_N_plant-typ"/>
</dbReference>
<organism evidence="10">
    <name type="scientific">Salix viminalis</name>
    <name type="common">Common osier</name>
    <name type="synonym">Basket willow</name>
    <dbReference type="NCBI Taxonomy" id="40686"/>
    <lineage>
        <taxon>Eukaryota</taxon>
        <taxon>Viridiplantae</taxon>
        <taxon>Streptophyta</taxon>
        <taxon>Embryophyta</taxon>
        <taxon>Tracheophyta</taxon>
        <taxon>Spermatophyta</taxon>
        <taxon>Magnoliopsida</taxon>
        <taxon>eudicotyledons</taxon>
        <taxon>Gunneridae</taxon>
        <taxon>Pentapetalae</taxon>
        <taxon>rosids</taxon>
        <taxon>fabids</taxon>
        <taxon>Malpighiales</taxon>
        <taxon>Salicaceae</taxon>
        <taxon>Saliceae</taxon>
        <taxon>Salix</taxon>
    </lineage>
</organism>
<keyword evidence="5" id="KW-0677">Repeat</keyword>